<dbReference type="InterPro" id="IPR029030">
    <property type="entry name" value="Caspase-like_dom_sf"/>
</dbReference>
<dbReference type="PANTHER" id="PTHR48104">
    <property type="entry name" value="METACASPASE-4"/>
    <property type="match status" value="1"/>
</dbReference>
<evidence type="ECO:0000256" key="1">
    <source>
        <dbReference type="ARBA" id="ARBA00009005"/>
    </source>
</evidence>
<dbReference type="Proteomes" id="UP001165080">
    <property type="component" value="Unassembled WGS sequence"/>
</dbReference>
<evidence type="ECO:0000313" key="4">
    <source>
        <dbReference type="Proteomes" id="UP001165080"/>
    </source>
</evidence>
<evidence type="ECO:0000259" key="2">
    <source>
        <dbReference type="Pfam" id="PF00656"/>
    </source>
</evidence>
<feature type="domain" description="Peptidase C14 caspase" evidence="2">
    <location>
        <begin position="4"/>
        <end position="436"/>
    </location>
</feature>
<name>A0A9W6BF97_9CHLO</name>
<dbReference type="GO" id="GO:0006508">
    <property type="term" value="P:proteolysis"/>
    <property type="evidence" value="ECO:0007669"/>
    <property type="project" value="InterPro"/>
</dbReference>
<dbReference type="AlphaFoldDB" id="A0A9W6BF97"/>
<dbReference type="GO" id="GO:0004197">
    <property type="term" value="F:cysteine-type endopeptidase activity"/>
    <property type="evidence" value="ECO:0007669"/>
    <property type="project" value="InterPro"/>
</dbReference>
<accession>A0A9W6BF97</accession>
<comment type="caution">
    <text evidence="3">The sequence shown here is derived from an EMBL/GenBank/DDBJ whole genome shotgun (WGS) entry which is preliminary data.</text>
</comment>
<dbReference type="SUPFAM" id="SSF52129">
    <property type="entry name" value="Caspase-like"/>
    <property type="match status" value="1"/>
</dbReference>
<dbReference type="InterPro" id="IPR011600">
    <property type="entry name" value="Pept_C14_caspase"/>
</dbReference>
<proteinExistence type="inferred from homology"/>
<dbReference type="Pfam" id="PF00656">
    <property type="entry name" value="Peptidase_C14"/>
    <property type="match status" value="1"/>
</dbReference>
<dbReference type="EMBL" id="BRXU01000004">
    <property type="protein sequence ID" value="GLC51092.1"/>
    <property type="molecule type" value="Genomic_DNA"/>
</dbReference>
<dbReference type="PANTHER" id="PTHR48104:SF30">
    <property type="entry name" value="METACASPASE-1"/>
    <property type="match status" value="1"/>
</dbReference>
<protein>
    <recommendedName>
        <fullName evidence="2">Peptidase C14 caspase domain-containing protein</fullName>
    </recommendedName>
</protein>
<sequence>MPSKRAVLIGCNYPGTNAALRGCINDVWGMKAILEEYYGFEPSDITILIDTDPQYLRPTGRNMKAKINEMIAAAQDGDVCVLHFSGHGTQIPSLDGDEKDGKDEAICPTDMNVICDDDLRVMLKPLEAKPGVKFTFIADCCHSGTLLDHVTVQISGAKERSRFVDPLSDVRSVCIHPPDCCHSGTLLDHETVQISGAKDGSPPPPQFDLSSLAGMFGTLGEPGGRDFRNRALPFNDLCGMLSQMVGGQVDASNVRSNLGSLFGADSSAKVQQFMQVLQMFTAGNGAKVEGGGGGLLQLLCACLMPSADEGAPSGQPANATSGPGANYVAGNLAEPDLKINLPPAGAKPPVDQQLAADIGILITGCQSHETSADACPSGNPNKAHGALSNALQTVVRKHHQQNPGQPLTYRNLVIGIRDLLAKTGFAQNPCLECSNTNADSPFIVH</sequence>
<reference evidence="3 4" key="1">
    <citation type="journal article" date="2023" name="Commun. Biol.">
        <title>Reorganization of the ancestral sex-determining regions during the evolution of trioecy in Pleodorina starrii.</title>
        <authorList>
            <person name="Takahashi K."/>
            <person name="Suzuki S."/>
            <person name="Kawai-Toyooka H."/>
            <person name="Yamamoto K."/>
            <person name="Hamaji T."/>
            <person name="Ootsuki R."/>
            <person name="Yamaguchi H."/>
            <person name="Kawachi M."/>
            <person name="Higashiyama T."/>
            <person name="Nozaki H."/>
        </authorList>
    </citation>
    <scope>NUCLEOTIDE SEQUENCE [LARGE SCALE GENOMIC DNA]</scope>
    <source>
        <strain evidence="3 4">NIES-4479</strain>
    </source>
</reference>
<gene>
    <name evidence="3" type="primary">PLEST009888</name>
    <name evidence="3" type="ORF">PLESTB_000465100</name>
</gene>
<organism evidence="3 4">
    <name type="scientific">Pleodorina starrii</name>
    <dbReference type="NCBI Taxonomy" id="330485"/>
    <lineage>
        <taxon>Eukaryota</taxon>
        <taxon>Viridiplantae</taxon>
        <taxon>Chlorophyta</taxon>
        <taxon>core chlorophytes</taxon>
        <taxon>Chlorophyceae</taxon>
        <taxon>CS clade</taxon>
        <taxon>Chlamydomonadales</taxon>
        <taxon>Volvocaceae</taxon>
        <taxon>Pleodorina</taxon>
    </lineage>
</organism>
<comment type="similarity">
    <text evidence="1">Belongs to the peptidase C14B family.</text>
</comment>
<evidence type="ECO:0000313" key="3">
    <source>
        <dbReference type="EMBL" id="GLC51092.1"/>
    </source>
</evidence>
<keyword evidence="4" id="KW-1185">Reference proteome</keyword>
<dbReference type="InterPro" id="IPR050452">
    <property type="entry name" value="Metacaspase"/>
</dbReference>
<dbReference type="Gene3D" id="3.40.50.12660">
    <property type="match status" value="2"/>
</dbReference>
<dbReference type="GO" id="GO:0005737">
    <property type="term" value="C:cytoplasm"/>
    <property type="evidence" value="ECO:0007669"/>
    <property type="project" value="TreeGrafter"/>
</dbReference>